<dbReference type="OrthoDB" id="8062037at2759"/>
<dbReference type="InterPro" id="IPR013083">
    <property type="entry name" value="Znf_RING/FYVE/PHD"/>
</dbReference>
<keyword evidence="1" id="KW-0479">Metal-binding</keyword>
<evidence type="ECO:0000256" key="1">
    <source>
        <dbReference type="ARBA" id="ARBA00022723"/>
    </source>
</evidence>
<keyword evidence="3" id="KW-0862">Zinc</keyword>
<dbReference type="AlphaFoldDB" id="A0A8E2JW05"/>
<sequence>MDPPTYSAPEGEAYHFQTLTTALEDFIGEPEKAGQILGRILAIVLITSQRSVETGGHAPPANIVTQYQRMWAYLCQDISDSPEVSTALIRTNVDDIVLRSWARAWLYHSERPDLSALEIQFRIAKPIVVAACEVLQATEEEFAIILRSVSLNSEQRNAVDVAVISEPHARKPEDDDCSICVSSLGVDAVRLKACGHLFCLHCID</sequence>
<feature type="domain" description="RING-type" evidence="5">
    <location>
        <begin position="177"/>
        <end position="204"/>
    </location>
</feature>
<keyword evidence="2 4" id="KW-0863">Zinc-finger</keyword>
<dbReference type="GO" id="GO:0008270">
    <property type="term" value="F:zinc ion binding"/>
    <property type="evidence" value="ECO:0007669"/>
    <property type="project" value="UniProtKB-KW"/>
</dbReference>
<organism evidence="6 7">
    <name type="scientific">Glonium stellatum</name>
    <dbReference type="NCBI Taxonomy" id="574774"/>
    <lineage>
        <taxon>Eukaryota</taxon>
        <taxon>Fungi</taxon>
        <taxon>Dikarya</taxon>
        <taxon>Ascomycota</taxon>
        <taxon>Pezizomycotina</taxon>
        <taxon>Dothideomycetes</taxon>
        <taxon>Pleosporomycetidae</taxon>
        <taxon>Gloniales</taxon>
        <taxon>Gloniaceae</taxon>
        <taxon>Glonium</taxon>
    </lineage>
</organism>
<dbReference type="SUPFAM" id="SSF57850">
    <property type="entry name" value="RING/U-box"/>
    <property type="match status" value="1"/>
</dbReference>
<evidence type="ECO:0000256" key="3">
    <source>
        <dbReference type="ARBA" id="ARBA00022833"/>
    </source>
</evidence>
<dbReference type="PROSITE" id="PS00518">
    <property type="entry name" value="ZF_RING_1"/>
    <property type="match status" value="1"/>
</dbReference>
<keyword evidence="7" id="KW-1185">Reference proteome</keyword>
<dbReference type="PROSITE" id="PS50089">
    <property type="entry name" value="ZF_RING_2"/>
    <property type="match status" value="1"/>
</dbReference>
<reference evidence="6 7" key="1">
    <citation type="journal article" date="2016" name="Nat. Commun.">
        <title>Ectomycorrhizal ecology is imprinted in the genome of the dominant symbiotic fungus Cenococcum geophilum.</title>
        <authorList>
            <consortium name="DOE Joint Genome Institute"/>
            <person name="Peter M."/>
            <person name="Kohler A."/>
            <person name="Ohm R.A."/>
            <person name="Kuo A."/>
            <person name="Krutzmann J."/>
            <person name="Morin E."/>
            <person name="Arend M."/>
            <person name="Barry K.W."/>
            <person name="Binder M."/>
            <person name="Choi C."/>
            <person name="Clum A."/>
            <person name="Copeland A."/>
            <person name="Grisel N."/>
            <person name="Haridas S."/>
            <person name="Kipfer T."/>
            <person name="LaButti K."/>
            <person name="Lindquist E."/>
            <person name="Lipzen A."/>
            <person name="Maire R."/>
            <person name="Meier B."/>
            <person name="Mihaltcheva S."/>
            <person name="Molinier V."/>
            <person name="Murat C."/>
            <person name="Poggeler S."/>
            <person name="Quandt C.A."/>
            <person name="Sperisen C."/>
            <person name="Tritt A."/>
            <person name="Tisserant E."/>
            <person name="Crous P.W."/>
            <person name="Henrissat B."/>
            <person name="Nehls U."/>
            <person name="Egli S."/>
            <person name="Spatafora J.W."/>
            <person name="Grigoriev I.V."/>
            <person name="Martin F.M."/>
        </authorList>
    </citation>
    <scope>NUCLEOTIDE SEQUENCE [LARGE SCALE GENOMIC DNA]</scope>
    <source>
        <strain evidence="6 7">CBS 207.34</strain>
    </source>
</reference>
<dbReference type="InterPro" id="IPR001841">
    <property type="entry name" value="Znf_RING"/>
</dbReference>
<evidence type="ECO:0000313" key="7">
    <source>
        <dbReference type="Proteomes" id="UP000250140"/>
    </source>
</evidence>
<evidence type="ECO:0000313" key="6">
    <source>
        <dbReference type="EMBL" id="OCL11222.1"/>
    </source>
</evidence>
<evidence type="ECO:0000259" key="5">
    <source>
        <dbReference type="PROSITE" id="PS50089"/>
    </source>
</evidence>
<dbReference type="Proteomes" id="UP000250140">
    <property type="component" value="Unassembled WGS sequence"/>
</dbReference>
<protein>
    <recommendedName>
        <fullName evidence="5">RING-type domain-containing protein</fullName>
    </recommendedName>
</protein>
<proteinExistence type="predicted"/>
<gene>
    <name evidence="6" type="ORF">AOQ84DRAFT_386996</name>
</gene>
<dbReference type="InterPro" id="IPR017907">
    <property type="entry name" value="Znf_RING_CS"/>
</dbReference>
<evidence type="ECO:0000256" key="4">
    <source>
        <dbReference type="PROSITE-ProRule" id="PRU00175"/>
    </source>
</evidence>
<evidence type="ECO:0000256" key="2">
    <source>
        <dbReference type="ARBA" id="ARBA00022771"/>
    </source>
</evidence>
<accession>A0A8E2JW05</accession>
<dbReference type="Gene3D" id="3.30.40.10">
    <property type="entry name" value="Zinc/RING finger domain, C3HC4 (zinc finger)"/>
    <property type="match status" value="1"/>
</dbReference>
<name>A0A8E2JW05_9PEZI</name>
<dbReference type="EMBL" id="KV749094">
    <property type="protein sequence ID" value="OCL11222.1"/>
    <property type="molecule type" value="Genomic_DNA"/>
</dbReference>